<keyword evidence="1" id="KW-0645">Protease</keyword>
<sequence length="1055" mass="114659">MSARSAERLAIVQAERQGSGFLLNPRLVLTSAHLFDTSVTARVAVPGGAGKRLCRIVWRRHDDICDAALLEADDDLVADVSKCRVSDVKWGRVTDLSSWSGCEAIGYPRVSLREGKRPDTEQIVGTLKPGSSILRSRYVLDSAHSAPPKTDDASRSPWQGMSGAALFIGDFLIGVVSGDPVQWGHARVEAVPISTLFEDQGFRATVQGITGQSIELVDVAKRTLSPSRDSQSAAEIQWQVVSETNPISFGVHRAPDSPGYLDVVEYIPRGVDGQLDHHIESLAQEGGMLLLSGDSAAGKTRALFEAMHRKLRDWFVYKPDPDADISHVLNSLHGRNQVIWLDDLQDYLRSDGLTPSLLDRLSDLQVVVLATIRTEFYQHYTDGQSGKFASGGTDARLPAFPARVIRTSRHITIERIWDHGDRQRASASEDPRIVSALESDNSYGVAEYLAAGPQVLKLWRSASRVGGNPRGAALVAAAVDLTRTGVGSSFPPEALERLHDHYLKQAGGPTLRPERLDEAWKWASDVVLGVTSPLVPGKGGRWKPFDYLVSDAARRSRPGDLPDLVWDEALRIVDDSRRAVVAMVARSANRLDVAKNVLIPLSETDDPEGLNLLGALAVFEEKYPDASGFFQRAHNLGDSTGTHNLGALAALLGDLDDARDWYMLAIERGELRAIGSLGAVYERLGDQEKAVTLWKRGTEEGDPGSALHYSDWLRNKWQSDESVDALRVAADGDIPIATLSYAGVMLRKKNHESANEYLAKAYQAAQKKGYLGDPLGAVMAGVIAHSFGKVDEGSEWWQRARNSGYEVEWAIVEASESSRGLKRLAVSHDTLDRVGGEEVRSLMQLLWAGDCLDCGYPLGEGVPALYVDDSYTRADARLFHFGLCRFPQWNDSALISVAKDSGITWKSMSAPVVMSGGSARPIPALIVNPALEVAQFIDAGDQVWTATSQYGPQSVLSSSLNMRALWSGIPPKNPDSLAWSFVGEGEVAVAVPQQVWGAPATSQFVALAEQCEGVLLILTSVLGPADSYGMNVVVDVLRSWDSMVRWAPLRSGGTP</sequence>
<dbReference type="Proteomes" id="UP000298111">
    <property type="component" value="Unassembled WGS sequence"/>
</dbReference>
<dbReference type="GO" id="GO:0006508">
    <property type="term" value="P:proteolysis"/>
    <property type="evidence" value="ECO:0007669"/>
    <property type="project" value="UniProtKB-KW"/>
</dbReference>
<gene>
    <name evidence="1" type="ORF">D8771_28980</name>
</gene>
<protein>
    <submittedName>
        <fullName evidence="1">Serine protease</fullName>
    </submittedName>
</protein>
<name>A0A6C1C866_9ACTN</name>
<dbReference type="Gene3D" id="1.25.40.10">
    <property type="entry name" value="Tetratricopeptide repeat domain"/>
    <property type="match status" value="1"/>
</dbReference>
<dbReference type="GO" id="GO:0008233">
    <property type="term" value="F:peptidase activity"/>
    <property type="evidence" value="ECO:0007669"/>
    <property type="project" value="UniProtKB-KW"/>
</dbReference>
<proteinExistence type="predicted"/>
<dbReference type="SUPFAM" id="SSF50494">
    <property type="entry name" value="Trypsin-like serine proteases"/>
    <property type="match status" value="1"/>
</dbReference>
<reference evidence="1 2" key="1">
    <citation type="submission" date="2018-10" db="EMBL/GenBank/DDBJ databases">
        <title>Isolation of pseudouridimycin from Streptomyces albus DSM 40763.</title>
        <authorList>
            <person name="Rosenqvist P."/>
            <person name="Metsae-Ketelae M."/>
            <person name="Virta P."/>
        </authorList>
    </citation>
    <scope>NUCLEOTIDE SEQUENCE [LARGE SCALE GENOMIC DNA]</scope>
    <source>
        <strain evidence="1 2">DSM 40763</strain>
    </source>
</reference>
<dbReference type="InterPro" id="IPR009003">
    <property type="entry name" value="Peptidase_S1_PA"/>
</dbReference>
<comment type="caution">
    <text evidence="1">The sequence shown here is derived from an EMBL/GenBank/DDBJ whole genome shotgun (WGS) entry which is preliminary data.</text>
</comment>
<keyword evidence="1" id="KW-0378">Hydrolase</keyword>
<organism evidence="1 2">
    <name type="scientific">Streptomyces albus</name>
    <dbReference type="NCBI Taxonomy" id="1888"/>
    <lineage>
        <taxon>Bacteria</taxon>
        <taxon>Bacillati</taxon>
        <taxon>Actinomycetota</taxon>
        <taxon>Actinomycetes</taxon>
        <taxon>Kitasatosporales</taxon>
        <taxon>Streptomycetaceae</taxon>
        <taxon>Streptomyces</taxon>
    </lineage>
</organism>
<dbReference type="EMBL" id="RCIY01000103">
    <property type="protein sequence ID" value="TGG76776.1"/>
    <property type="molecule type" value="Genomic_DNA"/>
</dbReference>
<evidence type="ECO:0000313" key="2">
    <source>
        <dbReference type="Proteomes" id="UP000298111"/>
    </source>
</evidence>
<dbReference type="InterPro" id="IPR011990">
    <property type="entry name" value="TPR-like_helical_dom_sf"/>
</dbReference>
<accession>A0A6C1C866</accession>
<dbReference type="SUPFAM" id="SSF81901">
    <property type="entry name" value="HCP-like"/>
    <property type="match status" value="1"/>
</dbReference>
<evidence type="ECO:0000313" key="1">
    <source>
        <dbReference type="EMBL" id="TGG76776.1"/>
    </source>
</evidence>
<dbReference type="AlphaFoldDB" id="A0A6C1C866"/>